<name>A0A8H4R082_9AGAR</name>
<proteinExistence type="predicted"/>
<accession>A0A8H4R082</accession>
<organism evidence="1 2">
    <name type="scientific">Agrocybe pediades</name>
    <dbReference type="NCBI Taxonomy" id="84607"/>
    <lineage>
        <taxon>Eukaryota</taxon>
        <taxon>Fungi</taxon>
        <taxon>Dikarya</taxon>
        <taxon>Basidiomycota</taxon>
        <taxon>Agaricomycotina</taxon>
        <taxon>Agaricomycetes</taxon>
        <taxon>Agaricomycetidae</taxon>
        <taxon>Agaricales</taxon>
        <taxon>Agaricineae</taxon>
        <taxon>Strophariaceae</taxon>
        <taxon>Agrocybe</taxon>
    </lineage>
</organism>
<evidence type="ECO:0008006" key="3">
    <source>
        <dbReference type="Google" id="ProtNLM"/>
    </source>
</evidence>
<evidence type="ECO:0000313" key="2">
    <source>
        <dbReference type="Proteomes" id="UP000521872"/>
    </source>
</evidence>
<comment type="caution">
    <text evidence="1">The sequence shown here is derived from an EMBL/GenBank/DDBJ whole genome shotgun (WGS) entry which is preliminary data.</text>
</comment>
<protein>
    <recommendedName>
        <fullName evidence="3">F-box domain-containing protein</fullName>
    </recommendedName>
</protein>
<dbReference type="EMBL" id="JAACJL010000015">
    <property type="protein sequence ID" value="KAF4620777.1"/>
    <property type="molecule type" value="Genomic_DNA"/>
</dbReference>
<reference evidence="1 2" key="1">
    <citation type="submission" date="2019-12" db="EMBL/GenBank/DDBJ databases">
        <authorList>
            <person name="Floudas D."/>
            <person name="Bentzer J."/>
            <person name="Ahren D."/>
            <person name="Johansson T."/>
            <person name="Persson P."/>
            <person name="Tunlid A."/>
        </authorList>
    </citation>
    <scope>NUCLEOTIDE SEQUENCE [LARGE SCALE GENOMIC DNA]</scope>
    <source>
        <strain evidence="1 2">CBS 102.39</strain>
    </source>
</reference>
<dbReference type="Proteomes" id="UP000521872">
    <property type="component" value="Unassembled WGS sequence"/>
</dbReference>
<keyword evidence="2" id="KW-1185">Reference proteome</keyword>
<gene>
    <name evidence="1" type="ORF">D9613_000856</name>
</gene>
<sequence>MIRPEVARNWFICEARKTASRCSLFDVVFPASIHMHDDAAWPDEQLKGQKPNSSTTQALVEEEIISITEKILNLEIDVSLKGPRIIVAGDDEKAAQQIYEHQNAPPTGPILLLRNVQNILAFGSVLTTRNEISTTSHDLVDIEQSINTLIADGQHLHVSPPPSHTDSGLDLDDAIPKPGSPGRLPVELWAQIFVMCLPEDVFVKPNPREAPLLLCQVCSEWRRIATGTPLIWSTLSIRGSWRRQIWKSSLECWLQRSGNTPLCLDISIPAYMEPTFDEDVKKLVMSTANRWYHLRLSLPDTSLRSILGSTTMPTLHRLEFNSPCPITALEIHPSQAPALKAVSLLTKSLYPQPLILPWNQLTSLSSQCWLNILQHLEILRNCPLLESYGMCVVHHTEIPFDANRLLMEHLHRLDIVTFIGHSMGPILSHLHLPKLAKLSFTIPRESPTCGIVGWPWASIVSLVERSSCPLETIQLRGIEATEVEIKEMKEHVRSLVSVDLL</sequence>
<dbReference type="AlphaFoldDB" id="A0A8H4R082"/>
<evidence type="ECO:0000313" key="1">
    <source>
        <dbReference type="EMBL" id="KAF4620777.1"/>
    </source>
</evidence>